<dbReference type="Gene3D" id="3.50.50.60">
    <property type="entry name" value="FAD/NAD(P)-binding domain"/>
    <property type="match status" value="3"/>
</dbReference>
<dbReference type="AlphaFoldDB" id="D7FRA9"/>
<keyword evidence="3" id="KW-0274">FAD</keyword>
<dbReference type="SUPFAM" id="SSF51905">
    <property type="entry name" value="FAD/NAD(P)-binding domain"/>
    <property type="match status" value="1"/>
</dbReference>
<dbReference type="EMBL" id="FN648390">
    <property type="protein sequence ID" value="CBJ30700.1"/>
    <property type="molecule type" value="Genomic_DNA"/>
</dbReference>
<dbReference type="OrthoDB" id="189522at2759"/>
<evidence type="ECO:0000256" key="6">
    <source>
        <dbReference type="ARBA" id="ARBA00023002"/>
    </source>
</evidence>
<dbReference type="PANTHER" id="PTHR43557:SF2">
    <property type="entry name" value="RIESKE DOMAIN-CONTAINING PROTEIN-RELATED"/>
    <property type="match status" value="1"/>
</dbReference>
<dbReference type="STRING" id="2880.D7FRA9"/>
<accession>D7FRA9</accession>
<organism evidence="8 9">
    <name type="scientific">Ectocarpus siliculosus</name>
    <name type="common">Brown alga</name>
    <name type="synonym">Conferva siliculosa</name>
    <dbReference type="NCBI Taxonomy" id="2880"/>
    <lineage>
        <taxon>Eukaryota</taxon>
        <taxon>Sar</taxon>
        <taxon>Stramenopiles</taxon>
        <taxon>Ochrophyta</taxon>
        <taxon>PX clade</taxon>
        <taxon>Phaeophyceae</taxon>
        <taxon>Ectocarpales</taxon>
        <taxon>Ectocarpaceae</taxon>
        <taxon>Ectocarpus</taxon>
    </lineage>
</organism>
<keyword evidence="9" id="KW-1185">Reference proteome</keyword>
<keyword evidence="4" id="KW-0106">Calcium</keyword>
<evidence type="ECO:0000313" key="8">
    <source>
        <dbReference type="EMBL" id="CBJ30700.1"/>
    </source>
</evidence>
<proteinExistence type="predicted"/>
<evidence type="ECO:0000256" key="1">
    <source>
        <dbReference type="ARBA" id="ARBA00001974"/>
    </source>
</evidence>
<reference evidence="8 9" key="1">
    <citation type="journal article" date="2010" name="Nature">
        <title>The Ectocarpus genome and the independent evolution of multicellularity in brown algae.</title>
        <authorList>
            <person name="Cock J.M."/>
            <person name="Sterck L."/>
            <person name="Rouze P."/>
            <person name="Scornet D."/>
            <person name="Allen A.E."/>
            <person name="Amoutzias G."/>
            <person name="Anthouard V."/>
            <person name="Artiguenave F."/>
            <person name="Aury J.M."/>
            <person name="Badger J.H."/>
            <person name="Beszteri B."/>
            <person name="Billiau K."/>
            <person name="Bonnet E."/>
            <person name="Bothwell J.H."/>
            <person name="Bowler C."/>
            <person name="Boyen C."/>
            <person name="Brownlee C."/>
            <person name="Carrano C.J."/>
            <person name="Charrier B."/>
            <person name="Cho G.Y."/>
            <person name="Coelho S.M."/>
            <person name="Collen J."/>
            <person name="Corre E."/>
            <person name="Da Silva C."/>
            <person name="Delage L."/>
            <person name="Delaroque N."/>
            <person name="Dittami S.M."/>
            <person name="Doulbeau S."/>
            <person name="Elias M."/>
            <person name="Farnham G."/>
            <person name="Gachon C.M."/>
            <person name="Gschloessl B."/>
            <person name="Heesch S."/>
            <person name="Jabbari K."/>
            <person name="Jubin C."/>
            <person name="Kawai H."/>
            <person name="Kimura K."/>
            <person name="Kloareg B."/>
            <person name="Kupper F.C."/>
            <person name="Lang D."/>
            <person name="Le Bail A."/>
            <person name="Leblanc C."/>
            <person name="Lerouge P."/>
            <person name="Lohr M."/>
            <person name="Lopez P.J."/>
            <person name="Martens C."/>
            <person name="Maumus F."/>
            <person name="Michel G."/>
            <person name="Miranda-Saavedra D."/>
            <person name="Morales J."/>
            <person name="Moreau H."/>
            <person name="Motomura T."/>
            <person name="Nagasato C."/>
            <person name="Napoli C.A."/>
            <person name="Nelson D.R."/>
            <person name="Nyvall-Collen P."/>
            <person name="Peters A.F."/>
            <person name="Pommier C."/>
            <person name="Potin P."/>
            <person name="Poulain J."/>
            <person name="Quesneville H."/>
            <person name="Read B."/>
            <person name="Rensing S.A."/>
            <person name="Ritter A."/>
            <person name="Rousvoal S."/>
            <person name="Samanta M."/>
            <person name="Samson G."/>
            <person name="Schroeder D.C."/>
            <person name="Segurens B."/>
            <person name="Strittmatter M."/>
            <person name="Tonon T."/>
            <person name="Tregear J.W."/>
            <person name="Valentin K."/>
            <person name="von Dassow P."/>
            <person name="Yamagishi T."/>
            <person name="Van de Peer Y."/>
            <person name="Wincker P."/>
        </authorList>
    </citation>
    <scope>NUCLEOTIDE SEQUENCE [LARGE SCALE GENOMIC DNA]</scope>
    <source>
        <strain evidence="9">Ec32 / CCAP1310/4</strain>
    </source>
</reference>
<dbReference type="GO" id="GO:0016651">
    <property type="term" value="F:oxidoreductase activity, acting on NAD(P)H"/>
    <property type="evidence" value="ECO:0007669"/>
    <property type="project" value="TreeGrafter"/>
</dbReference>
<evidence type="ECO:0000259" key="7">
    <source>
        <dbReference type="Pfam" id="PF07992"/>
    </source>
</evidence>
<keyword evidence="2" id="KW-0285">Flavoprotein</keyword>
<dbReference type="InterPro" id="IPR036188">
    <property type="entry name" value="FAD/NAD-bd_sf"/>
</dbReference>
<name>D7FRA9_ECTSI</name>
<evidence type="ECO:0000256" key="4">
    <source>
        <dbReference type="ARBA" id="ARBA00022837"/>
    </source>
</evidence>
<dbReference type="Pfam" id="PF07992">
    <property type="entry name" value="Pyr_redox_2"/>
    <property type="match status" value="1"/>
</dbReference>
<dbReference type="Proteomes" id="UP000002630">
    <property type="component" value="Linkage Group LG27"/>
</dbReference>
<evidence type="ECO:0000256" key="5">
    <source>
        <dbReference type="ARBA" id="ARBA00022946"/>
    </source>
</evidence>
<dbReference type="EMBL" id="FN649752">
    <property type="protein sequence ID" value="CBJ30700.1"/>
    <property type="molecule type" value="Genomic_DNA"/>
</dbReference>
<protein>
    <recommendedName>
        <fullName evidence="7">FAD/NAD(P)-binding domain-containing protein</fullName>
    </recommendedName>
</protein>
<evidence type="ECO:0000313" key="9">
    <source>
        <dbReference type="Proteomes" id="UP000002630"/>
    </source>
</evidence>
<keyword evidence="6" id="KW-0560">Oxidoreductase</keyword>
<keyword evidence="5" id="KW-0809">Transit peptide</keyword>
<dbReference type="InterPro" id="IPR018247">
    <property type="entry name" value="EF_Hand_1_Ca_BS"/>
</dbReference>
<dbReference type="InParanoid" id="D7FRA9"/>
<sequence>MSAHGRRRSSALAAQVLEAIRETDEEIFEEILQYDLVALGGGVAAGYWGEGSGGEAHDPEWYKTNGITILSRCQAVSVDLDQKFLKVKRVTASNGELVFGDTIKVVYGRLLIATGARPRKIADEIKSLDNISKGLQGSCCCTRHPDVDGSPLACTFPDRFGFGSVHYLRDFGDTVKLVHAMGRVEADGQDTCKEPVVLIGGGFISCEVAAAVATHCPGMQLVMVMPGEDVMSSSGFGKEVCHFYEKQLARVGVAFAKGYRVNRLWGIEEEGCFPTLERSLQGSSMKKTFPRTFGPADPHFTDCRGVVLSNTQTGEKVWLLARFVVVGIGSVPNSDLFLKSLVLSEDGGIITDSYLRTSHPSGDVFAAGDVACVPEDPSSGVDHSAILERMARERPAVLSIKRLRKCPLEKLLDNPHCLEPPKLGVGEFHADTDETSIEEAFRKRAGGASTAKRADMASIMQELGADWDEDELEDALRALDPSDSGSVNFSDFVEWWSN</sequence>
<dbReference type="InterPro" id="IPR023753">
    <property type="entry name" value="FAD/NAD-binding_dom"/>
</dbReference>
<dbReference type="Gene3D" id="1.10.238.10">
    <property type="entry name" value="EF-hand"/>
    <property type="match status" value="1"/>
</dbReference>
<feature type="domain" description="FAD/NAD(P)-binding" evidence="7">
    <location>
        <begin position="64"/>
        <end position="375"/>
    </location>
</feature>
<gene>
    <name evidence="8" type="ORF">Esi_0212_0027</name>
</gene>
<evidence type="ECO:0000256" key="2">
    <source>
        <dbReference type="ARBA" id="ARBA00022630"/>
    </source>
</evidence>
<dbReference type="InterPro" id="IPR050446">
    <property type="entry name" value="FAD-oxidoreductase/Apoptosis"/>
</dbReference>
<dbReference type="GO" id="GO:0005737">
    <property type="term" value="C:cytoplasm"/>
    <property type="evidence" value="ECO:0007669"/>
    <property type="project" value="TreeGrafter"/>
</dbReference>
<dbReference type="PANTHER" id="PTHR43557">
    <property type="entry name" value="APOPTOSIS-INDUCING FACTOR 1"/>
    <property type="match status" value="1"/>
</dbReference>
<dbReference type="SUPFAM" id="SSF47473">
    <property type="entry name" value="EF-hand"/>
    <property type="match status" value="1"/>
</dbReference>
<dbReference type="PROSITE" id="PS00018">
    <property type="entry name" value="EF_HAND_1"/>
    <property type="match status" value="1"/>
</dbReference>
<comment type="cofactor">
    <cofactor evidence="1">
        <name>FAD</name>
        <dbReference type="ChEBI" id="CHEBI:57692"/>
    </cofactor>
</comment>
<dbReference type="eggNOG" id="KOG1336">
    <property type="taxonomic scope" value="Eukaryota"/>
</dbReference>
<dbReference type="InterPro" id="IPR011992">
    <property type="entry name" value="EF-hand-dom_pair"/>
</dbReference>
<evidence type="ECO:0000256" key="3">
    <source>
        <dbReference type="ARBA" id="ARBA00022827"/>
    </source>
</evidence>